<evidence type="ECO:0000256" key="3">
    <source>
        <dbReference type="ARBA" id="ARBA00023125"/>
    </source>
</evidence>
<dbReference type="InterPro" id="IPR028082">
    <property type="entry name" value="Peripla_BP_I"/>
</dbReference>
<evidence type="ECO:0000256" key="4">
    <source>
        <dbReference type="ARBA" id="ARBA00023163"/>
    </source>
</evidence>
<dbReference type="GO" id="GO:0003700">
    <property type="term" value="F:DNA-binding transcription factor activity"/>
    <property type="evidence" value="ECO:0007669"/>
    <property type="project" value="TreeGrafter"/>
</dbReference>
<dbReference type="Pfam" id="PF13377">
    <property type="entry name" value="Peripla_BP_3"/>
    <property type="match status" value="1"/>
</dbReference>
<keyword evidence="3 6" id="KW-0238">DNA-binding</keyword>
<protein>
    <submittedName>
        <fullName evidence="6">LacI family DNA-binding transcriptional regulator</fullName>
    </submittedName>
</protein>
<dbReference type="RefSeq" id="WP_121670411.1">
    <property type="nucleotide sequence ID" value="NZ_CP033019.1"/>
</dbReference>
<evidence type="ECO:0000313" key="6">
    <source>
        <dbReference type="EMBL" id="AYM78234.1"/>
    </source>
</evidence>
<dbReference type="SUPFAM" id="SSF47413">
    <property type="entry name" value="lambda repressor-like DNA-binding domains"/>
    <property type="match status" value="1"/>
</dbReference>
<dbReference type="PANTHER" id="PTHR30146">
    <property type="entry name" value="LACI-RELATED TRANSCRIPTIONAL REPRESSOR"/>
    <property type="match status" value="1"/>
</dbReference>
<sequence length="339" mass="36250">MEQKDKSWVTSVDVAKRAGVSRSAVSRTFTPGASVAPETRARVMEAAQSLGYQVNILARSMNQGQSNLVGVVITGFTDPFRVALLGEVTRSLSEHALVPLLMNAEDPERLSELLRILLSYKISGVIMTSGSPPSAVATEYLQRQVPVAMINRARDLKGVDVVNSDNRHGGELAASTLLDSGAKRLAFVNTRASSFSGIARGKAFLDHLAPAVAKKRCTAGEYLADAIGYQAGQEAADALLASGKLPDGVFCATDLIACGFIDAARSKYGIDVPAQLQVIGFDDIPMAALDAYQLTTIRQDAGDLARRAVKSLVERMEKFAMPGRLKEVPVTLVRRGTTR</sequence>
<dbReference type="CDD" id="cd01392">
    <property type="entry name" value="HTH_LacI"/>
    <property type="match status" value="1"/>
</dbReference>
<dbReference type="SUPFAM" id="SSF53822">
    <property type="entry name" value="Periplasmic binding protein-like I"/>
    <property type="match status" value="1"/>
</dbReference>
<evidence type="ECO:0000256" key="1">
    <source>
        <dbReference type="ARBA" id="ARBA00022491"/>
    </source>
</evidence>
<dbReference type="SMART" id="SM00354">
    <property type="entry name" value="HTH_LACI"/>
    <property type="match status" value="1"/>
</dbReference>
<evidence type="ECO:0000256" key="2">
    <source>
        <dbReference type="ARBA" id="ARBA00023015"/>
    </source>
</evidence>
<dbReference type="CDD" id="cd06278">
    <property type="entry name" value="PBP1_LacI-like"/>
    <property type="match status" value="1"/>
</dbReference>
<dbReference type="GO" id="GO:0000976">
    <property type="term" value="F:transcription cis-regulatory region binding"/>
    <property type="evidence" value="ECO:0007669"/>
    <property type="project" value="TreeGrafter"/>
</dbReference>
<dbReference type="AlphaFoldDB" id="A0A3G2EE41"/>
<dbReference type="Gene3D" id="1.10.260.40">
    <property type="entry name" value="lambda repressor-like DNA-binding domains"/>
    <property type="match status" value="1"/>
</dbReference>
<keyword evidence="7" id="KW-1185">Reference proteome</keyword>
<keyword evidence="1" id="KW-0678">Repressor</keyword>
<dbReference type="InterPro" id="IPR046335">
    <property type="entry name" value="LacI/GalR-like_sensor"/>
</dbReference>
<keyword evidence="4" id="KW-0804">Transcription</keyword>
<gene>
    <name evidence="6" type="ORF">D9M09_22390</name>
</gene>
<dbReference type="PANTHER" id="PTHR30146:SF95">
    <property type="entry name" value="RIBOSE OPERON REPRESSOR"/>
    <property type="match status" value="1"/>
</dbReference>
<dbReference type="InterPro" id="IPR000843">
    <property type="entry name" value="HTH_LacI"/>
</dbReference>
<organism evidence="6 7">
    <name type="scientific">Janthinobacterium agaricidamnosum</name>
    <dbReference type="NCBI Taxonomy" id="55508"/>
    <lineage>
        <taxon>Bacteria</taxon>
        <taxon>Pseudomonadati</taxon>
        <taxon>Pseudomonadota</taxon>
        <taxon>Betaproteobacteria</taxon>
        <taxon>Burkholderiales</taxon>
        <taxon>Oxalobacteraceae</taxon>
        <taxon>Janthinobacterium</taxon>
    </lineage>
</organism>
<dbReference type="PROSITE" id="PS50932">
    <property type="entry name" value="HTH_LACI_2"/>
    <property type="match status" value="1"/>
</dbReference>
<dbReference type="Proteomes" id="UP000279594">
    <property type="component" value="Chromosome"/>
</dbReference>
<name>A0A3G2EE41_9BURK</name>
<evidence type="ECO:0000313" key="7">
    <source>
        <dbReference type="Proteomes" id="UP000279594"/>
    </source>
</evidence>
<proteinExistence type="predicted"/>
<reference evidence="6 7" key="1">
    <citation type="submission" date="2018-10" db="EMBL/GenBank/DDBJ databases">
        <title>Effects of UV and annual dynamics of microbial communities in freshwater RAS systems.</title>
        <authorList>
            <person name="Bekkelund A.K."/>
            <person name="Hansen B.R."/>
            <person name="Stokken H."/>
            <person name="Eriksen B.F."/>
            <person name="Kashulin N.A."/>
        </authorList>
    </citation>
    <scope>NUCLEOTIDE SEQUENCE [LARGE SCALE GENOMIC DNA]</scope>
    <source>
        <strain evidence="6 7">BHSEK</strain>
    </source>
</reference>
<evidence type="ECO:0000259" key="5">
    <source>
        <dbReference type="PROSITE" id="PS50932"/>
    </source>
</evidence>
<dbReference type="Pfam" id="PF00356">
    <property type="entry name" value="LacI"/>
    <property type="match status" value="1"/>
</dbReference>
<feature type="domain" description="HTH lacI-type" evidence="5">
    <location>
        <begin position="9"/>
        <end position="63"/>
    </location>
</feature>
<accession>A0A3G2EE41</accession>
<dbReference type="Gene3D" id="3.40.50.2300">
    <property type="match status" value="2"/>
</dbReference>
<dbReference type="InterPro" id="IPR010982">
    <property type="entry name" value="Lambda_DNA-bd_dom_sf"/>
</dbReference>
<dbReference type="EMBL" id="CP033019">
    <property type="protein sequence ID" value="AYM78234.1"/>
    <property type="molecule type" value="Genomic_DNA"/>
</dbReference>
<keyword evidence="2" id="KW-0805">Transcription regulation</keyword>